<keyword evidence="1" id="KW-0472">Membrane</keyword>
<dbReference type="AlphaFoldDB" id="A0A6C0E4Q5"/>
<dbReference type="EMBL" id="MN739732">
    <property type="protein sequence ID" value="QHT23560.1"/>
    <property type="molecule type" value="Genomic_DNA"/>
</dbReference>
<evidence type="ECO:0000313" key="2">
    <source>
        <dbReference type="EMBL" id="QHT23560.1"/>
    </source>
</evidence>
<accession>A0A6C0E4Q5</accession>
<evidence type="ECO:0000256" key="1">
    <source>
        <dbReference type="SAM" id="Phobius"/>
    </source>
</evidence>
<feature type="transmembrane region" description="Helical" evidence="1">
    <location>
        <begin position="12"/>
        <end position="30"/>
    </location>
</feature>
<organism evidence="2">
    <name type="scientific">viral metagenome</name>
    <dbReference type="NCBI Taxonomy" id="1070528"/>
    <lineage>
        <taxon>unclassified sequences</taxon>
        <taxon>metagenomes</taxon>
        <taxon>organismal metagenomes</taxon>
    </lineage>
</organism>
<keyword evidence="1" id="KW-0812">Transmembrane</keyword>
<protein>
    <submittedName>
        <fullName evidence="2">Uncharacterized protein</fullName>
    </submittedName>
</protein>
<proteinExistence type="predicted"/>
<keyword evidence="1" id="KW-1133">Transmembrane helix</keyword>
<name>A0A6C0E4Q5_9ZZZZ</name>
<sequence length="100" mass="11704">MSKRDRSNECLHLAFIVIIVCFILCFVSSIKKRTSQTPPFCYDCKFYKPLSYVGKYDTFGKCSLYLKVYEDILQYEYADIARQNNKKCGVNGTDFQPRVK</sequence>
<reference evidence="2" key="1">
    <citation type="journal article" date="2020" name="Nature">
        <title>Giant virus diversity and host interactions through global metagenomics.</title>
        <authorList>
            <person name="Schulz F."/>
            <person name="Roux S."/>
            <person name="Paez-Espino D."/>
            <person name="Jungbluth S."/>
            <person name="Walsh D.A."/>
            <person name="Denef V.J."/>
            <person name="McMahon K.D."/>
            <person name="Konstantinidis K.T."/>
            <person name="Eloe-Fadrosh E.A."/>
            <person name="Kyrpides N.C."/>
            <person name="Woyke T."/>
        </authorList>
    </citation>
    <scope>NUCLEOTIDE SEQUENCE</scope>
    <source>
        <strain evidence="2">GVMAG-M-3300023179-116</strain>
    </source>
</reference>